<accession>A0ABD2VWU6</accession>
<dbReference type="Proteomes" id="UP001627154">
    <property type="component" value="Unassembled WGS sequence"/>
</dbReference>
<evidence type="ECO:0000256" key="1">
    <source>
        <dbReference type="SAM" id="MobiDB-lite"/>
    </source>
</evidence>
<feature type="region of interest" description="Disordered" evidence="1">
    <location>
        <begin position="163"/>
        <end position="193"/>
    </location>
</feature>
<proteinExistence type="predicted"/>
<feature type="region of interest" description="Disordered" evidence="1">
    <location>
        <begin position="218"/>
        <end position="432"/>
    </location>
</feature>
<feature type="region of interest" description="Disordered" evidence="1">
    <location>
        <begin position="48"/>
        <end position="92"/>
    </location>
</feature>
<keyword evidence="3" id="KW-1185">Reference proteome</keyword>
<sequence>MVSKLKKVDQLLLIRITFFSCIKYICVVKIKRFSINCIHKMVPAPLNLRDLNSNDEDRPDQNESEPDQNEVLDEEPLDDPLPNPDPPVYKGGARRRNAIALPSLALRAPQFDYTSAEESTDEARRFRRARRRAQDLEEEKLDRLRIFALGSAHNLALSVKVPEEATSTDGDNEYEDSSDNNLRDKKRKKKVNQRSCIRTFDALHMAFNRERQEFEVSRQEEAAANFSPPISPPRYISRSRDSGVSSDYAQNQVSSSDELQGAWGLPPPPPSTSSQSSTRIRSRDEDDSSGPSLSQIRVSDFERKTDDSVSDQVPQHRRKKPRKGGKPKPKSKSSPEHNSESVTSSSTLSPPTPLDRSPENKCPSPDYKFPSPEKKFPSLAKVGPSSEYKFPSPEQIFPSPEKKFPTPEKIIPSPEKKSPTPEKKCPSPGKEL</sequence>
<feature type="compositionally biased region" description="Basic and acidic residues" evidence="1">
    <location>
        <begin position="414"/>
        <end position="432"/>
    </location>
</feature>
<reference evidence="2 3" key="1">
    <citation type="journal article" date="2024" name="bioRxiv">
        <title>A reference genome for Trichogramma kaykai: A tiny desert-dwelling parasitoid wasp with competing sex-ratio distorters.</title>
        <authorList>
            <person name="Culotta J."/>
            <person name="Lindsey A.R."/>
        </authorList>
    </citation>
    <scope>NUCLEOTIDE SEQUENCE [LARGE SCALE GENOMIC DNA]</scope>
    <source>
        <strain evidence="2 3">KSX58</strain>
    </source>
</reference>
<feature type="compositionally biased region" description="Polar residues" evidence="1">
    <location>
        <begin position="242"/>
        <end position="258"/>
    </location>
</feature>
<dbReference type="AlphaFoldDB" id="A0ABD2VWU6"/>
<organism evidence="2 3">
    <name type="scientific">Trichogramma kaykai</name>
    <dbReference type="NCBI Taxonomy" id="54128"/>
    <lineage>
        <taxon>Eukaryota</taxon>
        <taxon>Metazoa</taxon>
        <taxon>Ecdysozoa</taxon>
        <taxon>Arthropoda</taxon>
        <taxon>Hexapoda</taxon>
        <taxon>Insecta</taxon>
        <taxon>Pterygota</taxon>
        <taxon>Neoptera</taxon>
        <taxon>Endopterygota</taxon>
        <taxon>Hymenoptera</taxon>
        <taxon>Apocrita</taxon>
        <taxon>Proctotrupomorpha</taxon>
        <taxon>Chalcidoidea</taxon>
        <taxon>Trichogrammatidae</taxon>
        <taxon>Trichogramma</taxon>
    </lineage>
</organism>
<comment type="caution">
    <text evidence="2">The sequence shown here is derived from an EMBL/GenBank/DDBJ whole genome shotgun (WGS) entry which is preliminary data.</text>
</comment>
<feature type="compositionally biased region" description="Basic residues" evidence="1">
    <location>
        <begin position="315"/>
        <end position="331"/>
    </location>
</feature>
<protein>
    <submittedName>
        <fullName evidence="2">Uncharacterized protein</fullName>
    </submittedName>
</protein>
<name>A0ABD2VWU6_9HYME</name>
<feature type="compositionally biased region" description="Low complexity" evidence="1">
    <location>
        <begin position="340"/>
        <end position="349"/>
    </location>
</feature>
<dbReference type="EMBL" id="JBJJXI010000166">
    <property type="protein sequence ID" value="KAL3384990.1"/>
    <property type="molecule type" value="Genomic_DNA"/>
</dbReference>
<evidence type="ECO:0000313" key="3">
    <source>
        <dbReference type="Proteomes" id="UP001627154"/>
    </source>
</evidence>
<gene>
    <name evidence="2" type="ORF">TKK_019389</name>
</gene>
<evidence type="ECO:0000313" key="2">
    <source>
        <dbReference type="EMBL" id="KAL3384990.1"/>
    </source>
</evidence>
<feature type="compositionally biased region" description="Acidic residues" evidence="1">
    <location>
        <begin position="62"/>
        <end position="78"/>
    </location>
</feature>